<evidence type="ECO:0000313" key="2">
    <source>
        <dbReference type="Proteomes" id="UP000033441"/>
    </source>
</evidence>
<gene>
    <name evidence="1" type="ORF">APHMUC_1644</name>
</gene>
<evidence type="ECO:0000313" key="1">
    <source>
        <dbReference type="EMBL" id="KJV65056.1"/>
    </source>
</evidence>
<dbReference type="AlphaFoldDB" id="A0A0F3NBH1"/>
<protein>
    <submittedName>
        <fullName evidence="1">Uncharacterized protein</fullName>
    </submittedName>
</protein>
<accession>A0A0F3NBH1</accession>
<sequence>MYDSVTVFHYEGVEIIRAESTRAKECFAILMHFKDGKKFHDLLRYMIV</sequence>
<name>A0A0F3NBH1_ANAPH</name>
<comment type="caution">
    <text evidence="1">The sequence shown here is derived from an EMBL/GenBank/DDBJ whole genome shotgun (WGS) entry which is preliminary data.</text>
</comment>
<reference evidence="1 2" key="1">
    <citation type="submission" date="2015-02" db="EMBL/GenBank/DDBJ databases">
        <title>Genome Sequencing of Rickettsiales.</title>
        <authorList>
            <person name="Daugherty S.C."/>
            <person name="Su Q."/>
            <person name="Abolude K."/>
            <person name="Beier-Sexton M."/>
            <person name="Carlyon J.A."/>
            <person name="Carter R."/>
            <person name="Day N.P."/>
            <person name="Dumler S.J."/>
            <person name="Dyachenko V."/>
            <person name="Godinez A."/>
            <person name="Kurtti T.J."/>
            <person name="Lichay M."/>
            <person name="Mullins K.E."/>
            <person name="Ott S."/>
            <person name="Pappas-Brown V."/>
            <person name="Paris D.H."/>
            <person name="Patel P."/>
            <person name="Richards A.L."/>
            <person name="Sadzewicz L."/>
            <person name="Sears K."/>
            <person name="Seidman D."/>
            <person name="Sengamalay N."/>
            <person name="Stenos J."/>
            <person name="Tallon L.J."/>
            <person name="Vincent G."/>
            <person name="Fraser C.M."/>
            <person name="Munderloh U."/>
            <person name="Dunning-Hotopp J.C."/>
        </authorList>
    </citation>
    <scope>NUCLEOTIDE SEQUENCE [LARGE SCALE GENOMIC DNA]</scope>
    <source>
        <strain evidence="1 2">ApMUC09</strain>
    </source>
</reference>
<dbReference type="EMBL" id="LANV01000001">
    <property type="protein sequence ID" value="KJV65056.1"/>
    <property type="molecule type" value="Genomic_DNA"/>
</dbReference>
<proteinExistence type="predicted"/>
<dbReference type="PATRIC" id="fig|1359152.3.peg.1720"/>
<organism evidence="1 2">
    <name type="scientific">Anaplasma phagocytophilum str. ApMUC09</name>
    <dbReference type="NCBI Taxonomy" id="1359152"/>
    <lineage>
        <taxon>Bacteria</taxon>
        <taxon>Pseudomonadati</taxon>
        <taxon>Pseudomonadota</taxon>
        <taxon>Alphaproteobacteria</taxon>
        <taxon>Rickettsiales</taxon>
        <taxon>Anaplasmataceae</taxon>
        <taxon>Anaplasma</taxon>
        <taxon>phagocytophilum group</taxon>
    </lineage>
</organism>
<dbReference type="Proteomes" id="UP000033441">
    <property type="component" value="Unassembled WGS sequence"/>
</dbReference>